<evidence type="ECO:0000313" key="3">
    <source>
        <dbReference type="Proteomes" id="UP000027920"/>
    </source>
</evidence>
<dbReference type="AlphaFoldDB" id="A0A072PD50"/>
<feature type="non-terminal residue" evidence="2">
    <location>
        <position position="1"/>
    </location>
</feature>
<dbReference type="GeneID" id="25282312"/>
<comment type="caution">
    <text evidence="2">The sequence shown here is derived from an EMBL/GenBank/DDBJ whole genome shotgun (WGS) entry which is preliminary data.</text>
</comment>
<dbReference type="RefSeq" id="XP_013259798.1">
    <property type="nucleotide sequence ID" value="XM_013404344.1"/>
</dbReference>
<protein>
    <submittedName>
        <fullName evidence="2">Uncharacterized protein</fullName>
    </submittedName>
</protein>
<dbReference type="Proteomes" id="UP000027920">
    <property type="component" value="Unassembled WGS sequence"/>
</dbReference>
<dbReference type="EMBL" id="AMGV01000005">
    <property type="protein sequence ID" value="KEF57208.1"/>
    <property type="molecule type" value="Genomic_DNA"/>
</dbReference>
<feature type="compositionally biased region" description="Polar residues" evidence="1">
    <location>
        <begin position="172"/>
        <end position="182"/>
    </location>
</feature>
<dbReference type="HOGENOM" id="CLU_036624_0_0_1"/>
<sequence length="362" mass="40353">NPDPRRSEGSIRSVQPPHFERSASSPLLPTTAILKSPCGPPDITARDLTHDELKRNYSQSNVWNVDEQPLPPMPQMSGFGRFRRSVDAPPEWQMEHLERHFYDVKGLFVSHLGDDPPAGLDHQSWRMYKAHHSRTNSAASSRSSDMGRPPTVAEEYLDLKTGTRISRGFCASTTSSANSSFKEGSGHYRRDSNLSSLSMTSPNSDVDQKFNPRTNRSGLFSRRFSQQGSTASMIGLAAIQETQETGPQPARKFEKPCEFDMIGTTESAVASDDDEDNELDWTDMLEVGGATQSSNLAAQLEKASISRTGSNARPTLTRQRTISNERNGSRGLKRAIFERGKSRRMATRVPSQQRHQLQRKQS</sequence>
<dbReference type="STRING" id="1182545.A0A072PD50"/>
<feature type="compositionally biased region" description="Polar residues" evidence="1">
    <location>
        <begin position="193"/>
        <end position="217"/>
    </location>
</feature>
<proteinExistence type="predicted"/>
<feature type="region of interest" description="Disordered" evidence="1">
    <location>
        <begin position="323"/>
        <end position="362"/>
    </location>
</feature>
<feature type="compositionally biased region" description="Low complexity" evidence="1">
    <location>
        <begin position="135"/>
        <end position="144"/>
    </location>
</feature>
<name>A0A072PD50_9EURO</name>
<accession>A0A072PD50</accession>
<dbReference type="OrthoDB" id="4160901at2759"/>
<reference evidence="2 3" key="1">
    <citation type="submission" date="2013-03" db="EMBL/GenBank/DDBJ databases">
        <title>The Genome Sequence of Exophiala aquamarina CBS 119918.</title>
        <authorList>
            <consortium name="The Broad Institute Genomics Platform"/>
            <person name="Cuomo C."/>
            <person name="de Hoog S."/>
            <person name="Gorbushina A."/>
            <person name="Walker B."/>
            <person name="Young S.K."/>
            <person name="Zeng Q."/>
            <person name="Gargeya S."/>
            <person name="Fitzgerald M."/>
            <person name="Haas B."/>
            <person name="Abouelleil A."/>
            <person name="Allen A.W."/>
            <person name="Alvarado L."/>
            <person name="Arachchi H.M."/>
            <person name="Berlin A.M."/>
            <person name="Chapman S.B."/>
            <person name="Gainer-Dewar J."/>
            <person name="Goldberg J."/>
            <person name="Griggs A."/>
            <person name="Gujja S."/>
            <person name="Hansen M."/>
            <person name="Howarth C."/>
            <person name="Imamovic A."/>
            <person name="Ireland A."/>
            <person name="Larimer J."/>
            <person name="McCowan C."/>
            <person name="Murphy C."/>
            <person name="Pearson M."/>
            <person name="Poon T.W."/>
            <person name="Priest M."/>
            <person name="Roberts A."/>
            <person name="Saif S."/>
            <person name="Shea T."/>
            <person name="Sisk P."/>
            <person name="Sykes S."/>
            <person name="Wortman J."/>
            <person name="Nusbaum C."/>
            <person name="Birren B."/>
        </authorList>
    </citation>
    <scope>NUCLEOTIDE SEQUENCE [LARGE SCALE GENOMIC DNA]</scope>
    <source>
        <strain evidence="2 3">CBS 119918</strain>
    </source>
</reference>
<keyword evidence="3" id="KW-1185">Reference proteome</keyword>
<feature type="region of interest" description="Disordered" evidence="1">
    <location>
        <begin position="172"/>
        <end position="217"/>
    </location>
</feature>
<dbReference type="VEuPathDB" id="FungiDB:A1O9_07398"/>
<feature type="region of interest" description="Disordered" evidence="1">
    <location>
        <begin position="1"/>
        <end position="46"/>
    </location>
</feature>
<gene>
    <name evidence="2" type="ORF">A1O9_07398</name>
</gene>
<evidence type="ECO:0000256" key="1">
    <source>
        <dbReference type="SAM" id="MobiDB-lite"/>
    </source>
</evidence>
<evidence type="ECO:0000313" key="2">
    <source>
        <dbReference type="EMBL" id="KEF57208.1"/>
    </source>
</evidence>
<feature type="non-terminal residue" evidence="2">
    <location>
        <position position="362"/>
    </location>
</feature>
<organism evidence="2 3">
    <name type="scientific">Exophiala aquamarina CBS 119918</name>
    <dbReference type="NCBI Taxonomy" id="1182545"/>
    <lineage>
        <taxon>Eukaryota</taxon>
        <taxon>Fungi</taxon>
        <taxon>Dikarya</taxon>
        <taxon>Ascomycota</taxon>
        <taxon>Pezizomycotina</taxon>
        <taxon>Eurotiomycetes</taxon>
        <taxon>Chaetothyriomycetidae</taxon>
        <taxon>Chaetothyriales</taxon>
        <taxon>Herpotrichiellaceae</taxon>
        <taxon>Exophiala</taxon>
    </lineage>
</organism>
<feature type="region of interest" description="Disordered" evidence="1">
    <location>
        <begin position="131"/>
        <end position="150"/>
    </location>
</feature>